<gene>
    <name evidence="2" type="ORF">GCM10023320_38100</name>
</gene>
<dbReference type="InterPro" id="IPR050766">
    <property type="entry name" value="Bact_Lucif_Oxidored"/>
</dbReference>
<dbReference type="RefSeq" id="WP_345606510.1">
    <property type="nucleotide sequence ID" value="NZ_BAABJO010000013.1"/>
</dbReference>
<evidence type="ECO:0000259" key="1">
    <source>
        <dbReference type="Pfam" id="PF00296"/>
    </source>
</evidence>
<evidence type="ECO:0000313" key="2">
    <source>
        <dbReference type="EMBL" id="GAA5124675.1"/>
    </source>
</evidence>
<reference evidence="3" key="1">
    <citation type="journal article" date="2019" name="Int. J. Syst. Evol. Microbiol.">
        <title>The Global Catalogue of Microorganisms (GCM) 10K type strain sequencing project: providing services to taxonomists for standard genome sequencing and annotation.</title>
        <authorList>
            <consortium name="The Broad Institute Genomics Platform"/>
            <consortium name="The Broad Institute Genome Sequencing Center for Infectious Disease"/>
            <person name="Wu L."/>
            <person name="Ma J."/>
        </authorList>
    </citation>
    <scope>NUCLEOTIDE SEQUENCE [LARGE SCALE GENOMIC DNA]</scope>
    <source>
        <strain evidence="3">JCM 18302</strain>
    </source>
</reference>
<dbReference type="SUPFAM" id="SSF51679">
    <property type="entry name" value="Bacterial luciferase-like"/>
    <property type="match status" value="1"/>
</dbReference>
<dbReference type="Gene3D" id="3.20.20.30">
    <property type="entry name" value="Luciferase-like domain"/>
    <property type="match status" value="1"/>
</dbReference>
<organism evidence="2 3">
    <name type="scientific">Pseudonocardia adelaidensis</name>
    <dbReference type="NCBI Taxonomy" id="648754"/>
    <lineage>
        <taxon>Bacteria</taxon>
        <taxon>Bacillati</taxon>
        <taxon>Actinomycetota</taxon>
        <taxon>Actinomycetes</taxon>
        <taxon>Pseudonocardiales</taxon>
        <taxon>Pseudonocardiaceae</taxon>
        <taxon>Pseudonocardia</taxon>
    </lineage>
</organism>
<keyword evidence="3" id="KW-1185">Reference proteome</keyword>
<name>A0ABP9NR64_9PSEU</name>
<sequence length="339" mass="37363">MKKIGFLSFGHWSESPHSMVRSGSDALLQSIELAVAAEEAGADGAYYRVHHFAQQLASPFPLLAAAGARTSRIELGTAVIDMRYENPLYMAEDAGAADLISGGRLQLGISRGSPEQVIDGFRYFGHVPPEGMSDADMAREHTKVFLEVLTGKGFARPNPRPMFPNPPGLLRVEPHSPGLRDRIWWGAGTRATAEWTAERGLNLMSSTLLTEDTGVPFHQLQAEQIQRFRDAWKAAGHEREPRVSVSRSIFPIVDDLDRQLFWQERHSTDQVGFLDGGSARFGRTYAGEPDKLVEELAEDEAIAAADTLLLTVPNQLGVEYNAHVIESVLTHIAPELGWR</sequence>
<dbReference type="PANTHER" id="PTHR30137">
    <property type="entry name" value="LUCIFERASE-LIKE MONOOXYGENASE"/>
    <property type="match status" value="1"/>
</dbReference>
<dbReference type="Proteomes" id="UP001500804">
    <property type="component" value="Unassembled WGS sequence"/>
</dbReference>
<dbReference type="EMBL" id="BAABJO010000013">
    <property type="protein sequence ID" value="GAA5124675.1"/>
    <property type="molecule type" value="Genomic_DNA"/>
</dbReference>
<dbReference type="InterPro" id="IPR011251">
    <property type="entry name" value="Luciferase-like_dom"/>
</dbReference>
<dbReference type="PANTHER" id="PTHR30137:SF15">
    <property type="entry name" value="BLL6902 PROTEIN"/>
    <property type="match status" value="1"/>
</dbReference>
<feature type="domain" description="Luciferase-like" evidence="1">
    <location>
        <begin position="17"/>
        <end position="259"/>
    </location>
</feature>
<evidence type="ECO:0000313" key="3">
    <source>
        <dbReference type="Proteomes" id="UP001500804"/>
    </source>
</evidence>
<accession>A0ABP9NR64</accession>
<dbReference type="InterPro" id="IPR036661">
    <property type="entry name" value="Luciferase-like_sf"/>
</dbReference>
<protein>
    <submittedName>
        <fullName evidence="2">LLM class flavin-dependent oxidoreductase</fullName>
    </submittedName>
</protein>
<proteinExistence type="predicted"/>
<comment type="caution">
    <text evidence="2">The sequence shown here is derived from an EMBL/GenBank/DDBJ whole genome shotgun (WGS) entry which is preliminary data.</text>
</comment>
<dbReference type="Pfam" id="PF00296">
    <property type="entry name" value="Bac_luciferase"/>
    <property type="match status" value="1"/>
</dbReference>